<dbReference type="Pfam" id="PF13529">
    <property type="entry name" value="Peptidase_C39_2"/>
    <property type="match status" value="1"/>
</dbReference>
<gene>
    <name evidence="2" type="ORF">A2494_02285</name>
</gene>
<dbReference type="EMBL" id="MHLU01000033">
    <property type="protein sequence ID" value="OGZ20058.1"/>
    <property type="molecule type" value="Genomic_DNA"/>
</dbReference>
<protein>
    <recommendedName>
        <fullName evidence="1">Peptidase C39 domain-containing protein</fullName>
    </recommendedName>
</protein>
<feature type="domain" description="Peptidase C39" evidence="1">
    <location>
        <begin position="57"/>
        <end position="201"/>
    </location>
</feature>
<accession>A0A1G2E4R8</accession>
<name>A0A1G2E4R8_9BACT</name>
<dbReference type="AlphaFoldDB" id="A0A1G2E4R8"/>
<sequence>MIPVAPVVTIPVNIPSAEVYTQFQGVEQGLEKRTLSILPAVRDVPFYSQFKDITSPKWKKVGCGIASLAMVIEYYEPNTVSVDKLLGQAIDSGAYQNNAGWIHKGLVSLSRKYGLDGKAYDLSSGDKETALKALKSHLKDGPVMVSVHYKFDPKSTIPHLAIINGIDGDIVYYNDPAMDKGGKQISTTQFLKAWKKRFIVFRPAKETEKVAMSVSPDVEKEELVHVETIEKDIDDMLVASVAPRSAEISHDEIVIGKEVDTSFFGFVKGVVTKLVAIHLMGQEKEGGVS</sequence>
<comment type="caution">
    <text evidence="2">The sequence shown here is derived from an EMBL/GenBank/DDBJ whole genome shotgun (WGS) entry which is preliminary data.</text>
</comment>
<dbReference type="GO" id="GO:0005524">
    <property type="term" value="F:ATP binding"/>
    <property type="evidence" value="ECO:0007669"/>
    <property type="project" value="InterPro"/>
</dbReference>
<reference evidence="2 3" key="1">
    <citation type="journal article" date="2016" name="Nat. Commun.">
        <title>Thousands of microbial genomes shed light on interconnected biogeochemical processes in an aquifer system.</title>
        <authorList>
            <person name="Anantharaman K."/>
            <person name="Brown C.T."/>
            <person name="Hug L.A."/>
            <person name="Sharon I."/>
            <person name="Castelle C.J."/>
            <person name="Probst A.J."/>
            <person name="Thomas B.C."/>
            <person name="Singh A."/>
            <person name="Wilkins M.J."/>
            <person name="Karaoz U."/>
            <person name="Brodie E.L."/>
            <person name="Williams K.H."/>
            <person name="Hubbard S.S."/>
            <person name="Banfield J.F."/>
        </authorList>
    </citation>
    <scope>NUCLEOTIDE SEQUENCE [LARGE SCALE GENOMIC DNA]</scope>
</reference>
<dbReference type="GO" id="GO:0006508">
    <property type="term" value="P:proteolysis"/>
    <property type="evidence" value="ECO:0007669"/>
    <property type="project" value="InterPro"/>
</dbReference>
<dbReference type="InterPro" id="IPR005074">
    <property type="entry name" value="Peptidase_C39"/>
</dbReference>
<dbReference type="GO" id="GO:0008233">
    <property type="term" value="F:peptidase activity"/>
    <property type="evidence" value="ECO:0007669"/>
    <property type="project" value="InterPro"/>
</dbReference>
<dbReference type="Proteomes" id="UP000178106">
    <property type="component" value="Unassembled WGS sequence"/>
</dbReference>
<dbReference type="Gene3D" id="3.90.70.10">
    <property type="entry name" value="Cysteine proteinases"/>
    <property type="match status" value="1"/>
</dbReference>
<evidence type="ECO:0000313" key="3">
    <source>
        <dbReference type="Proteomes" id="UP000178106"/>
    </source>
</evidence>
<dbReference type="InterPro" id="IPR039564">
    <property type="entry name" value="Peptidase_C39-like"/>
</dbReference>
<organism evidence="2 3">
    <name type="scientific">Candidatus Lloydbacteria bacterium RIFOXYC12_FULL_46_25</name>
    <dbReference type="NCBI Taxonomy" id="1798670"/>
    <lineage>
        <taxon>Bacteria</taxon>
        <taxon>Candidatus Lloydiibacteriota</taxon>
    </lineage>
</organism>
<dbReference type="GO" id="GO:0016020">
    <property type="term" value="C:membrane"/>
    <property type="evidence" value="ECO:0007669"/>
    <property type="project" value="InterPro"/>
</dbReference>
<proteinExistence type="predicted"/>
<dbReference type="PROSITE" id="PS50990">
    <property type="entry name" value="PEPTIDASE_C39"/>
    <property type="match status" value="1"/>
</dbReference>
<evidence type="ECO:0000259" key="1">
    <source>
        <dbReference type="PROSITE" id="PS50990"/>
    </source>
</evidence>
<evidence type="ECO:0000313" key="2">
    <source>
        <dbReference type="EMBL" id="OGZ20058.1"/>
    </source>
</evidence>